<dbReference type="Proteomes" id="UP000000719">
    <property type="component" value="Chromosome"/>
</dbReference>
<reference evidence="5 6" key="1">
    <citation type="journal article" date="2009" name="PLoS ONE">
        <title>Genome analysis of the anaerobic thermohalophilic bacterium Halothermothrix orenii.</title>
        <authorList>
            <person name="Mavromatis K."/>
            <person name="Ivanova N."/>
            <person name="Anderson I."/>
            <person name="Lykidis A."/>
            <person name="Hooper S.D."/>
            <person name="Sun H."/>
            <person name="Kunin V."/>
            <person name="Lapidus A."/>
            <person name="Hugenholtz P."/>
            <person name="Patel B."/>
            <person name="Kyrpides N.C."/>
        </authorList>
    </citation>
    <scope>NUCLEOTIDE SEQUENCE [LARGE SCALE GENOMIC DNA]</scope>
    <source>
        <strain evidence="6">H 168 / OCM 544 / DSM 9562</strain>
    </source>
</reference>
<feature type="chain" id="PRO_5002867091" evidence="4">
    <location>
        <begin position="23"/>
        <end position="198"/>
    </location>
</feature>
<organism evidence="5 6">
    <name type="scientific">Halothermothrix orenii (strain H 168 / OCM 544 / DSM 9562)</name>
    <dbReference type="NCBI Taxonomy" id="373903"/>
    <lineage>
        <taxon>Bacteria</taxon>
        <taxon>Bacillati</taxon>
        <taxon>Bacillota</taxon>
        <taxon>Clostridia</taxon>
        <taxon>Halanaerobiales</taxon>
        <taxon>Halothermotrichaceae</taxon>
        <taxon>Halothermothrix</taxon>
    </lineage>
</organism>
<dbReference type="EMBL" id="CP001098">
    <property type="protein sequence ID" value="ACL70059.1"/>
    <property type="molecule type" value="Genomic_DNA"/>
</dbReference>
<keyword evidence="6" id="KW-1185">Reference proteome</keyword>
<dbReference type="OrthoDB" id="9772924at2"/>
<evidence type="ECO:0000313" key="5">
    <source>
        <dbReference type="EMBL" id="ACL70059.1"/>
    </source>
</evidence>
<dbReference type="RefSeq" id="WP_012636243.1">
    <property type="nucleotide sequence ID" value="NC_011899.1"/>
</dbReference>
<dbReference type="PANTHER" id="PTHR30290:SF9">
    <property type="entry name" value="OLIGOPEPTIDE-BINDING PROTEIN APPA"/>
    <property type="match status" value="1"/>
</dbReference>
<feature type="signal peptide" evidence="4">
    <location>
        <begin position="1"/>
        <end position="22"/>
    </location>
</feature>
<dbReference type="PANTHER" id="PTHR30290">
    <property type="entry name" value="PERIPLASMIC BINDING COMPONENT OF ABC TRANSPORTER"/>
    <property type="match status" value="1"/>
</dbReference>
<evidence type="ECO:0000256" key="2">
    <source>
        <dbReference type="ARBA" id="ARBA00022448"/>
    </source>
</evidence>
<sequence>MRLFRVSLLVVLALLLSVSVLAEKGPYPDKVYYNVRMQKEIGIKDVIEGKTDLFLEGVETPLINSLSPEELDKLEIYSVPALSFSIPFNPYPNKAPYTLEKDGETFFNPFAIKKIRFAMNFLINRQYIIDEILDGGGAPMFDMATPGQPGTYKYNLVSIKKGFTPEGDEAKALDMINEAMNKAASLPENEGRLKKEGK</sequence>
<protein>
    <submittedName>
        <fullName evidence="5">Lipoprotein, putative</fullName>
    </submittedName>
</protein>
<dbReference type="KEGG" id="hor:Hore_13090"/>
<evidence type="ECO:0000313" key="6">
    <source>
        <dbReference type="Proteomes" id="UP000000719"/>
    </source>
</evidence>
<dbReference type="AlphaFoldDB" id="B8CXP0"/>
<dbReference type="Gene3D" id="3.10.105.10">
    <property type="entry name" value="Dipeptide-binding Protein, Domain 3"/>
    <property type="match status" value="1"/>
</dbReference>
<dbReference type="STRING" id="373903.Hore_13090"/>
<keyword evidence="2" id="KW-0813">Transport</keyword>
<gene>
    <name evidence="5" type="ordered locus">Hore_13090</name>
</gene>
<comment type="similarity">
    <text evidence="1">Belongs to the bacterial solute-binding protein 5 family.</text>
</comment>
<dbReference type="SUPFAM" id="SSF53850">
    <property type="entry name" value="Periplasmic binding protein-like II"/>
    <property type="match status" value="1"/>
</dbReference>
<evidence type="ECO:0000256" key="4">
    <source>
        <dbReference type="SAM" id="SignalP"/>
    </source>
</evidence>
<dbReference type="GO" id="GO:1904680">
    <property type="term" value="F:peptide transmembrane transporter activity"/>
    <property type="evidence" value="ECO:0007669"/>
    <property type="project" value="TreeGrafter"/>
</dbReference>
<keyword evidence="3 4" id="KW-0732">Signal</keyword>
<dbReference type="InterPro" id="IPR039424">
    <property type="entry name" value="SBP_5"/>
</dbReference>
<evidence type="ECO:0000256" key="1">
    <source>
        <dbReference type="ARBA" id="ARBA00005695"/>
    </source>
</evidence>
<dbReference type="HOGENOM" id="CLU_1376486_0_0_9"/>
<evidence type="ECO:0000256" key="3">
    <source>
        <dbReference type="ARBA" id="ARBA00022729"/>
    </source>
</evidence>
<name>B8CXP0_HALOH</name>
<keyword evidence="5" id="KW-0449">Lipoprotein</keyword>
<dbReference type="GO" id="GO:0015833">
    <property type="term" value="P:peptide transport"/>
    <property type="evidence" value="ECO:0007669"/>
    <property type="project" value="TreeGrafter"/>
</dbReference>
<proteinExistence type="inferred from homology"/>
<dbReference type="eggNOG" id="COG3889">
    <property type="taxonomic scope" value="Bacteria"/>
</dbReference>
<accession>B8CXP0</accession>